<dbReference type="AlphaFoldDB" id="A0A4C1TXT3"/>
<evidence type="ECO:0000313" key="2">
    <source>
        <dbReference type="EMBL" id="GBP18426.1"/>
    </source>
</evidence>
<proteinExistence type="predicted"/>
<organism evidence="2 3">
    <name type="scientific">Eumeta variegata</name>
    <name type="common">Bagworm moth</name>
    <name type="synonym">Eumeta japonica</name>
    <dbReference type="NCBI Taxonomy" id="151549"/>
    <lineage>
        <taxon>Eukaryota</taxon>
        <taxon>Metazoa</taxon>
        <taxon>Ecdysozoa</taxon>
        <taxon>Arthropoda</taxon>
        <taxon>Hexapoda</taxon>
        <taxon>Insecta</taxon>
        <taxon>Pterygota</taxon>
        <taxon>Neoptera</taxon>
        <taxon>Endopterygota</taxon>
        <taxon>Lepidoptera</taxon>
        <taxon>Glossata</taxon>
        <taxon>Ditrysia</taxon>
        <taxon>Tineoidea</taxon>
        <taxon>Psychidae</taxon>
        <taxon>Oiketicinae</taxon>
        <taxon>Eumeta</taxon>
    </lineage>
</organism>
<reference evidence="2 3" key="1">
    <citation type="journal article" date="2019" name="Commun. Biol.">
        <title>The bagworm genome reveals a unique fibroin gene that provides high tensile strength.</title>
        <authorList>
            <person name="Kono N."/>
            <person name="Nakamura H."/>
            <person name="Ohtoshi R."/>
            <person name="Tomita M."/>
            <person name="Numata K."/>
            <person name="Arakawa K."/>
        </authorList>
    </citation>
    <scope>NUCLEOTIDE SEQUENCE [LARGE SCALE GENOMIC DNA]</scope>
</reference>
<keyword evidence="3" id="KW-1185">Reference proteome</keyword>
<keyword evidence="1" id="KW-0732">Signal</keyword>
<feature type="chain" id="PRO_5020033250" description="Secreted protein" evidence="1">
    <location>
        <begin position="19"/>
        <end position="91"/>
    </location>
</feature>
<gene>
    <name evidence="2" type="ORF">EVAR_93828_1</name>
</gene>
<dbReference type="EMBL" id="BGZK01000097">
    <property type="protein sequence ID" value="GBP18426.1"/>
    <property type="molecule type" value="Genomic_DNA"/>
</dbReference>
<evidence type="ECO:0000256" key="1">
    <source>
        <dbReference type="SAM" id="SignalP"/>
    </source>
</evidence>
<comment type="caution">
    <text evidence="2">The sequence shown here is derived from an EMBL/GenBank/DDBJ whole genome shotgun (WGS) entry which is preliminary data.</text>
</comment>
<accession>A0A4C1TXT3</accession>
<feature type="signal peptide" evidence="1">
    <location>
        <begin position="1"/>
        <end position="18"/>
    </location>
</feature>
<evidence type="ECO:0008006" key="4">
    <source>
        <dbReference type="Google" id="ProtNLM"/>
    </source>
</evidence>
<dbReference type="Proteomes" id="UP000299102">
    <property type="component" value="Unassembled WGS sequence"/>
</dbReference>
<evidence type="ECO:0000313" key="3">
    <source>
        <dbReference type="Proteomes" id="UP000299102"/>
    </source>
</evidence>
<sequence length="91" mass="9825">MTYFKCIFYWTVVTGTIATSVTEGLIVPSEAQSSVTPLLGSFIKVAQSFYFESRSSSLKSSTLTCCVPELSTTAATNTMTTSEIISYSPRA</sequence>
<name>A0A4C1TXT3_EUMVA</name>
<protein>
    <recommendedName>
        <fullName evidence="4">Secreted protein</fullName>
    </recommendedName>
</protein>